<evidence type="ECO:0000256" key="12">
    <source>
        <dbReference type="ARBA" id="ARBA00023136"/>
    </source>
</evidence>
<evidence type="ECO:0000256" key="9">
    <source>
        <dbReference type="ARBA" id="ARBA00022989"/>
    </source>
</evidence>
<keyword evidence="7 16" id="KW-0479">Metal-binding</keyword>
<evidence type="ECO:0000256" key="7">
    <source>
        <dbReference type="ARBA" id="ARBA00022723"/>
    </source>
</evidence>
<feature type="transmembrane region" description="Helical" evidence="17">
    <location>
        <begin position="36"/>
        <end position="64"/>
    </location>
</feature>
<keyword evidence="3" id="KW-0813">Transport</keyword>
<dbReference type="InterPro" id="IPR002429">
    <property type="entry name" value="CcO_II-like_C"/>
</dbReference>
<dbReference type="SUPFAM" id="SSF46626">
    <property type="entry name" value="Cytochrome c"/>
    <property type="match status" value="1"/>
</dbReference>
<gene>
    <name evidence="20" type="primary">coxB</name>
    <name evidence="20" type="ORF">ACFOHJ_00205</name>
</gene>
<dbReference type="InterPro" id="IPR045187">
    <property type="entry name" value="CcO_II"/>
</dbReference>
<keyword evidence="11" id="KW-0186">Copper</keyword>
<evidence type="ECO:0000256" key="5">
    <source>
        <dbReference type="ARBA" id="ARBA00022660"/>
    </source>
</evidence>
<dbReference type="CDD" id="cd04213">
    <property type="entry name" value="CuRO_CcO_Caa3_II"/>
    <property type="match status" value="1"/>
</dbReference>
<keyword evidence="6 17" id="KW-0812">Transmembrane</keyword>
<protein>
    <recommendedName>
        <fullName evidence="14">Cytochrome aa3 subunit 2</fullName>
    </recommendedName>
</protein>
<reference evidence="21" key="1">
    <citation type="journal article" date="2019" name="Int. J. Syst. Evol. Microbiol.">
        <title>The Global Catalogue of Microorganisms (GCM) 10K type strain sequencing project: providing services to taxonomists for standard genome sequencing and annotation.</title>
        <authorList>
            <consortium name="The Broad Institute Genomics Platform"/>
            <consortium name="The Broad Institute Genome Sequencing Center for Infectious Disease"/>
            <person name="Wu L."/>
            <person name="Ma J."/>
        </authorList>
    </citation>
    <scope>NUCLEOTIDE SEQUENCE [LARGE SCALE GENOMIC DNA]</scope>
    <source>
        <strain evidence="21">KCTC 52165</strain>
    </source>
</reference>
<dbReference type="InterPro" id="IPR036909">
    <property type="entry name" value="Cyt_c-like_dom_sf"/>
</dbReference>
<dbReference type="InterPro" id="IPR014222">
    <property type="entry name" value="Cyt_c_oxidase_su2"/>
</dbReference>
<keyword evidence="8" id="KW-0249">Electron transport</keyword>
<dbReference type="Pfam" id="PF00116">
    <property type="entry name" value="COX2"/>
    <property type="match status" value="1"/>
</dbReference>
<feature type="transmembrane region" description="Helical" evidence="17">
    <location>
        <begin position="90"/>
        <end position="112"/>
    </location>
</feature>
<dbReference type="Pfam" id="PF00034">
    <property type="entry name" value="Cytochrom_C"/>
    <property type="match status" value="1"/>
</dbReference>
<dbReference type="InterPro" id="IPR009056">
    <property type="entry name" value="Cyt_c-like_dom"/>
</dbReference>
<evidence type="ECO:0000256" key="16">
    <source>
        <dbReference type="PROSITE-ProRule" id="PRU00433"/>
    </source>
</evidence>
<keyword evidence="21" id="KW-1185">Reference proteome</keyword>
<comment type="similarity">
    <text evidence="2">Belongs to the cytochrome c oxidase subunit 2 family.</text>
</comment>
<dbReference type="EMBL" id="JBHRTK010000001">
    <property type="protein sequence ID" value="MFC3204640.1"/>
    <property type="molecule type" value="Genomic_DNA"/>
</dbReference>
<evidence type="ECO:0000256" key="4">
    <source>
        <dbReference type="ARBA" id="ARBA00022617"/>
    </source>
</evidence>
<keyword evidence="4 16" id="KW-0349">Heme</keyword>
<evidence type="ECO:0000256" key="11">
    <source>
        <dbReference type="ARBA" id="ARBA00023008"/>
    </source>
</evidence>
<evidence type="ECO:0000256" key="6">
    <source>
        <dbReference type="ARBA" id="ARBA00022692"/>
    </source>
</evidence>
<dbReference type="PROSITE" id="PS51007">
    <property type="entry name" value="CYTC"/>
    <property type="match status" value="1"/>
</dbReference>
<keyword evidence="12 17" id="KW-0472">Membrane</keyword>
<evidence type="ECO:0000256" key="17">
    <source>
        <dbReference type="SAM" id="Phobius"/>
    </source>
</evidence>
<name>A0ABV7K5E7_9HYPH</name>
<evidence type="ECO:0000259" key="19">
    <source>
        <dbReference type="PROSITE" id="PS51007"/>
    </source>
</evidence>
<proteinExistence type="inferred from homology"/>
<evidence type="ECO:0000256" key="8">
    <source>
        <dbReference type="ARBA" id="ARBA00022982"/>
    </source>
</evidence>
<dbReference type="PROSITE" id="PS00078">
    <property type="entry name" value="COX2"/>
    <property type="match status" value="1"/>
</dbReference>
<evidence type="ECO:0000256" key="15">
    <source>
        <dbReference type="ARBA" id="ARBA00047816"/>
    </source>
</evidence>
<evidence type="ECO:0000256" key="1">
    <source>
        <dbReference type="ARBA" id="ARBA00004141"/>
    </source>
</evidence>
<evidence type="ECO:0000313" key="20">
    <source>
        <dbReference type="EMBL" id="MFC3204640.1"/>
    </source>
</evidence>
<comment type="catalytic activity">
    <reaction evidence="15">
        <text>4 Fe(II)-[cytochrome c] + O2 + 8 H(+)(in) = 4 Fe(III)-[cytochrome c] + 2 H2O + 4 H(+)(out)</text>
        <dbReference type="Rhea" id="RHEA:11436"/>
        <dbReference type="Rhea" id="RHEA-COMP:10350"/>
        <dbReference type="Rhea" id="RHEA-COMP:14399"/>
        <dbReference type="ChEBI" id="CHEBI:15377"/>
        <dbReference type="ChEBI" id="CHEBI:15378"/>
        <dbReference type="ChEBI" id="CHEBI:15379"/>
        <dbReference type="ChEBI" id="CHEBI:29033"/>
        <dbReference type="ChEBI" id="CHEBI:29034"/>
        <dbReference type="EC" id="7.1.1.9"/>
    </reaction>
</comment>
<comment type="subcellular location">
    <subcellularLocation>
        <location evidence="1">Membrane</location>
        <topology evidence="1">Multi-pass membrane protein</topology>
    </subcellularLocation>
</comment>
<dbReference type="NCBIfam" id="TIGR02866">
    <property type="entry name" value="CoxB"/>
    <property type="match status" value="1"/>
</dbReference>
<accession>A0ABV7K5E7</accession>
<feature type="domain" description="Cytochrome c" evidence="19">
    <location>
        <begin position="249"/>
        <end position="340"/>
    </location>
</feature>
<dbReference type="InterPro" id="IPR034236">
    <property type="entry name" value="CuRO_CcO_Caa3_II"/>
</dbReference>
<dbReference type="PANTHER" id="PTHR22888">
    <property type="entry name" value="CYTOCHROME C OXIDASE, SUBUNIT II"/>
    <property type="match status" value="1"/>
</dbReference>
<dbReference type="InterPro" id="IPR008972">
    <property type="entry name" value="Cupredoxin"/>
</dbReference>
<evidence type="ECO:0000256" key="2">
    <source>
        <dbReference type="ARBA" id="ARBA00007866"/>
    </source>
</evidence>
<evidence type="ECO:0000256" key="3">
    <source>
        <dbReference type="ARBA" id="ARBA00022448"/>
    </source>
</evidence>
<feature type="domain" description="Cytochrome oxidase subunit II copper A binding" evidence="18">
    <location>
        <begin position="122"/>
        <end position="238"/>
    </location>
</feature>
<keyword evidence="9 17" id="KW-1133">Transmembrane helix</keyword>
<evidence type="ECO:0000313" key="21">
    <source>
        <dbReference type="Proteomes" id="UP001595583"/>
    </source>
</evidence>
<evidence type="ECO:0000259" key="18">
    <source>
        <dbReference type="PROSITE" id="PS50857"/>
    </source>
</evidence>
<comment type="caution">
    <text evidence="20">The sequence shown here is derived from an EMBL/GenBank/DDBJ whole genome shotgun (WGS) entry which is preliminary data.</text>
</comment>
<evidence type="ECO:0000256" key="14">
    <source>
        <dbReference type="ARBA" id="ARBA00031399"/>
    </source>
</evidence>
<organism evidence="20 21">
    <name type="scientific">Aquamicrobium soli</name>
    <dbReference type="NCBI Taxonomy" id="1811518"/>
    <lineage>
        <taxon>Bacteria</taxon>
        <taxon>Pseudomonadati</taxon>
        <taxon>Pseudomonadota</taxon>
        <taxon>Alphaproteobacteria</taxon>
        <taxon>Hyphomicrobiales</taxon>
        <taxon>Phyllobacteriaceae</taxon>
        <taxon>Aquamicrobium</taxon>
    </lineage>
</organism>
<dbReference type="PROSITE" id="PS50857">
    <property type="entry name" value="COX2_CUA"/>
    <property type="match status" value="1"/>
</dbReference>
<dbReference type="Proteomes" id="UP001595583">
    <property type="component" value="Unassembled WGS sequence"/>
</dbReference>
<dbReference type="SUPFAM" id="SSF49503">
    <property type="entry name" value="Cupredoxins"/>
    <property type="match status" value="1"/>
</dbReference>
<evidence type="ECO:0000256" key="10">
    <source>
        <dbReference type="ARBA" id="ARBA00023004"/>
    </source>
</evidence>
<comment type="function">
    <text evidence="13">Subunits I and II form the functional core of the enzyme complex. Electrons originating in cytochrome c are transferred via heme a and Cu(A) to the binuclear center formed by heme a3 and Cu(B).</text>
</comment>
<dbReference type="InterPro" id="IPR001505">
    <property type="entry name" value="Copper_CuA"/>
</dbReference>
<dbReference type="PANTHER" id="PTHR22888:SF9">
    <property type="entry name" value="CYTOCHROME C OXIDASE SUBUNIT 2"/>
    <property type="match status" value="1"/>
</dbReference>
<dbReference type="RefSeq" id="WP_378217313.1">
    <property type="nucleotide sequence ID" value="NZ_JBHRTK010000001.1"/>
</dbReference>
<keyword evidence="5" id="KW-0679">Respiratory chain</keyword>
<evidence type="ECO:0000256" key="13">
    <source>
        <dbReference type="ARBA" id="ARBA00024688"/>
    </source>
</evidence>
<sequence>MKVSRRWLWMPFLAPWFAGCRDWQSALEVHGRNARTALSLIWTFTAVSVVVWVLVMLTLGWALARRRPAAEAARAPLEMDLSRERRLTQLVAGAVAITVIVLVILTTASFFAGRSIAALTGTEALTVRLTGNQWWWEVRYQDADPADIFTSADEIHIPAGEAVKVELQSNDVIHSFWVPALAGKRDLIPGRPSELTIMADKPGVYRGQCAEFCGYQHAHMALIVVAHERKDFEKWRSAQLAPAISPANEEQRRGQQVFMSQGCVMCHTIRGTQAGGTTGPDLTHVASQRGIAANTLPMTRGALAAWIADPQAIKPGSKMPRVDLNPDDLNAVVAYLGGLK</sequence>
<keyword evidence="10 16" id="KW-0408">Iron</keyword>
<dbReference type="PROSITE" id="PS51257">
    <property type="entry name" value="PROKAR_LIPOPROTEIN"/>
    <property type="match status" value="1"/>
</dbReference>
<dbReference type="Gene3D" id="2.60.40.420">
    <property type="entry name" value="Cupredoxins - blue copper proteins"/>
    <property type="match status" value="1"/>
</dbReference>